<evidence type="ECO:0000313" key="2">
    <source>
        <dbReference type="EMBL" id="CAG4900695.1"/>
    </source>
</evidence>
<reference evidence="2" key="1">
    <citation type="submission" date="2021-04" db="EMBL/GenBank/DDBJ databases">
        <authorList>
            <person name="Vanwijnsberghe S."/>
        </authorList>
    </citation>
    <scope>NUCLEOTIDE SEQUENCE</scope>
    <source>
        <strain evidence="2">LMG 31841</strain>
    </source>
</reference>
<gene>
    <name evidence="2" type="ORF">LMG31841_02907</name>
</gene>
<accession>A0A9N8RXT8</accession>
<organism evidence="2 3">
    <name type="scientific">Paraburkholderia saeva</name>
    <dbReference type="NCBI Taxonomy" id="2777537"/>
    <lineage>
        <taxon>Bacteria</taxon>
        <taxon>Pseudomonadati</taxon>
        <taxon>Pseudomonadota</taxon>
        <taxon>Betaproteobacteria</taxon>
        <taxon>Burkholderiales</taxon>
        <taxon>Burkholderiaceae</taxon>
        <taxon>Paraburkholderia</taxon>
    </lineage>
</organism>
<sequence>MSKLTTKARKSMPKSEFGEPGKRAYPMPDKSHARNAKSRASEMEHKGKLSASSKAKIDRKADSILGKKKK</sequence>
<comment type="caution">
    <text evidence="2">The sequence shown here is derived from an EMBL/GenBank/DDBJ whole genome shotgun (WGS) entry which is preliminary data.</text>
</comment>
<feature type="region of interest" description="Disordered" evidence="1">
    <location>
        <begin position="1"/>
        <end position="70"/>
    </location>
</feature>
<proteinExistence type="predicted"/>
<dbReference type="RefSeq" id="WP_228877684.1">
    <property type="nucleotide sequence ID" value="NZ_CAJQZC010000005.1"/>
</dbReference>
<protein>
    <recommendedName>
        <fullName evidence="4">DUF3008 domain-containing protein</fullName>
    </recommendedName>
</protein>
<dbReference type="AlphaFoldDB" id="A0A9N8RXT8"/>
<dbReference type="EMBL" id="CAJQZC010000005">
    <property type="protein sequence ID" value="CAG4900695.1"/>
    <property type="molecule type" value="Genomic_DNA"/>
</dbReference>
<feature type="compositionally biased region" description="Basic residues" evidence="1">
    <location>
        <begin position="1"/>
        <end position="12"/>
    </location>
</feature>
<evidence type="ECO:0000313" key="3">
    <source>
        <dbReference type="Proteomes" id="UP000789704"/>
    </source>
</evidence>
<name>A0A9N8RXT8_9BURK</name>
<evidence type="ECO:0008006" key="4">
    <source>
        <dbReference type="Google" id="ProtNLM"/>
    </source>
</evidence>
<evidence type="ECO:0000256" key="1">
    <source>
        <dbReference type="SAM" id="MobiDB-lite"/>
    </source>
</evidence>
<keyword evidence="3" id="KW-1185">Reference proteome</keyword>
<dbReference type="Proteomes" id="UP000789704">
    <property type="component" value="Unassembled WGS sequence"/>
</dbReference>